<evidence type="ECO:0000256" key="3">
    <source>
        <dbReference type="ARBA" id="ARBA00023163"/>
    </source>
</evidence>
<dbReference type="SMART" id="SM00530">
    <property type="entry name" value="HTH_XRE"/>
    <property type="match status" value="1"/>
</dbReference>
<sequence>MKTMGDRLRFRRKQLGISQAEVARRVAGIRKTSFSQQAYAQLEKGDSRRSSELPAICEVLGVSLKWIRDNEGSPPLPPGAPVAKSLVTSFDPDALEQETPPRDTRAAGAIPEFDLRGGASYGGGYVVRRIDGDEAVKAEWFFPESWLRGEMRLSRQSTDIIAVDGPSMLPDLAPGDRVLIDRSNRDPKQDAIFAIRDGDSVIIKHVQLIRDTEPPRIICTSSNPTYKPFELILDGEDVAIIGRVAGRISKM</sequence>
<evidence type="ECO:0000256" key="2">
    <source>
        <dbReference type="ARBA" id="ARBA00023125"/>
    </source>
</evidence>
<dbReference type="PANTHER" id="PTHR40661">
    <property type="match status" value="1"/>
</dbReference>
<keyword evidence="2" id="KW-0238">DNA-binding</keyword>
<dbReference type="PANTHER" id="PTHR40661:SF3">
    <property type="entry name" value="FELS-1 PROPHAGE TRANSCRIPTIONAL REGULATOR"/>
    <property type="match status" value="1"/>
</dbReference>
<evidence type="ECO:0000313" key="6">
    <source>
        <dbReference type="Proteomes" id="UP001317629"/>
    </source>
</evidence>
<gene>
    <name evidence="5" type="ORF">SS37A_14750</name>
</gene>
<evidence type="ECO:0000259" key="4">
    <source>
        <dbReference type="PROSITE" id="PS50943"/>
    </source>
</evidence>
<accession>A0ABM8E7X1</accession>
<dbReference type="SUPFAM" id="SSF51306">
    <property type="entry name" value="LexA/Signal peptidase"/>
    <property type="match status" value="1"/>
</dbReference>
<dbReference type="Gene3D" id="2.10.109.10">
    <property type="entry name" value="Umud Fragment, subunit A"/>
    <property type="match status" value="1"/>
</dbReference>
<feature type="domain" description="HTH cro/C1-type" evidence="4">
    <location>
        <begin position="8"/>
        <end position="67"/>
    </location>
</feature>
<dbReference type="Proteomes" id="UP001317629">
    <property type="component" value="Chromosome"/>
</dbReference>
<name>A0ABM8E7X1_9HYPH</name>
<dbReference type="Pfam" id="PF13560">
    <property type="entry name" value="HTH_31"/>
    <property type="match status" value="1"/>
</dbReference>
<organism evidence="5 6">
    <name type="scientific">Methylocystis iwaonis</name>
    <dbReference type="NCBI Taxonomy" id="2885079"/>
    <lineage>
        <taxon>Bacteria</taxon>
        <taxon>Pseudomonadati</taxon>
        <taxon>Pseudomonadota</taxon>
        <taxon>Alphaproteobacteria</taxon>
        <taxon>Hyphomicrobiales</taxon>
        <taxon>Methylocystaceae</taxon>
        <taxon>Methylocystis</taxon>
    </lineage>
</organism>
<keyword evidence="6" id="KW-1185">Reference proteome</keyword>
<dbReference type="InterPro" id="IPR010982">
    <property type="entry name" value="Lambda_DNA-bd_dom_sf"/>
</dbReference>
<keyword evidence="3" id="KW-0804">Transcription</keyword>
<evidence type="ECO:0000256" key="1">
    <source>
        <dbReference type="ARBA" id="ARBA00023015"/>
    </source>
</evidence>
<dbReference type="RefSeq" id="WP_281931511.1">
    <property type="nucleotide sequence ID" value="NZ_AP027142.1"/>
</dbReference>
<dbReference type="CDD" id="cd00093">
    <property type="entry name" value="HTH_XRE"/>
    <property type="match status" value="1"/>
</dbReference>
<reference evidence="5 6" key="1">
    <citation type="journal article" date="2023" name="Int. J. Syst. Evol. Microbiol.">
        <title>Methylocystis iwaonis sp. nov., a type II methane-oxidizing bacterium from surface soil of a rice paddy field in Japan, and emended description of the genus Methylocystis (ex Whittenbury et al. 1970) Bowman et al. 1993.</title>
        <authorList>
            <person name="Kaise H."/>
            <person name="Sawadogo J.B."/>
            <person name="Alam M.S."/>
            <person name="Ueno C."/>
            <person name="Dianou D."/>
            <person name="Shinjo R."/>
            <person name="Asakawa S."/>
        </authorList>
    </citation>
    <scope>NUCLEOTIDE SEQUENCE [LARGE SCALE GENOMIC DNA]</scope>
    <source>
        <strain evidence="5 6">SS37A-Re</strain>
    </source>
</reference>
<dbReference type="PROSITE" id="PS50943">
    <property type="entry name" value="HTH_CROC1"/>
    <property type="match status" value="1"/>
</dbReference>
<dbReference type="InterPro" id="IPR039418">
    <property type="entry name" value="LexA-like"/>
</dbReference>
<dbReference type="CDD" id="cd06529">
    <property type="entry name" value="S24_LexA-like"/>
    <property type="match status" value="1"/>
</dbReference>
<dbReference type="Pfam" id="PF00717">
    <property type="entry name" value="Peptidase_S24"/>
    <property type="match status" value="1"/>
</dbReference>
<dbReference type="InterPro" id="IPR015927">
    <property type="entry name" value="Peptidase_S24_S26A/B/C"/>
</dbReference>
<keyword evidence="1" id="KW-0805">Transcription regulation</keyword>
<protein>
    <recommendedName>
        <fullName evidence="4">HTH cro/C1-type domain-containing protein</fullName>
    </recommendedName>
</protein>
<proteinExistence type="predicted"/>
<dbReference type="InterPro" id="IPR001387">
    <property type="entry name" value="Cro/C1-type_HTH"/>
</dbReference>
<evidence type="ECO:0000313" key="5">
    <source>
        <dbReference type="EMBL" id="BDV33946.1"/>
    </source>
</evidence>
<dbReference type="EMBL" id="AP027142">
    <property type="protein sequence ID" value="BDV33946.1"/>
    <property type="molecule type" value="Genomic_DNA"/>
</dbReference>
<dbReference type="InterPro" id="IPR036286">
    <property type="entry name" value="LexA/Signal_pep-like_sf"/>
</dbReference>
<dbReference type="SUPFAM" id="SSF47413">
    <property type="entry name" value="lambda repressor-like DNA-binding domains"/>
    <property type="match status" value="1"/>
</dbReference>
<dbReference type="Gene3D" id="1.10.260.40">
    <property type="entry name" value="lambda repressor-like DNA-binding domains"/>
    <property type="match status" value="1"/>
</dbReference>